<name>A0AC60QJA5_IXOPE</name>
<organism evidence="1 2">
    <name type="scientific">Ixodes persulcatus</name>
    <name type="common">Taiga tick</name>
    <dbReference type="NCBI Taxonomy" id="34615"/>
    <lineage>
        <taxon>Eukaryota</taxon>
        <taxon>Metazoa</taxon>
        <taxon>Ecdysozoa</taxon>
        <taxon>Arthropoda</taxon>
        <taxon>Chelicerata</taxon>
        <taxon>Arachnida</taxon>
        <taxon>Acari</taxon>
        <taxon>Parasitiformes</taxon>
        <taxon>Ixodida</taxon>
        <taxon>Ixodoidea</taxon>
        <taxon>Ixodidae</taxon>
        <taxon>Ixodinae</taxon>
        <taxon>Ixodes</taxon>
    </lineage>
</organism>
<evidence type="ECO:0000313" key="2">
    <source>
        <dbReference type="Proteomes" id="UP000805193"/>
    </source>
</evidence>
<evidence type="ECO:0000313" key="1">
    <source>
        <dbReference type="EMBL" id="KAG0434589.1"/>
    </source>
</evidence>
<sequence length="532" mass="58549">MKRERTQSDVTRTRRRRHRTHPMTRTRRVERTAPAHPSSRKNLEKEPGANPPVVAIPVARRFEPGSRGRDPRSARLDTDRNRRPDKQQQTTPLQPVCHVTASHVTSLASASARRHWLSPRGLISPDEPRVGREGWQAWATTLRRSHLRVASSPLQTSVKSRRLRAALLIHSSLVPSNGIGVRSRRRKNPQEYRKENPHGGDETAYNLSHICGPSTRKLPRNTGRHPSTGLLGLPERSGKIRDLSQFDAQFFGVHPKQAHVMDPQLRLFLETSYEAIVDAGYDPGTLRGRKIGVFMGSSESETDEAFNVDTDKIDGYALVGCCRAMFSNRVSYSLDFNGPSFTVDTACSSAMTALNQAMLALRSGQCEAALVGGSTLTLKPTTALNFYRLGMLSPDGMCKAFDADGKGYVRSETVGVFFLQRVSEARRIYAKLVHVKANADGFKAEGITFPSGRAQEALLRDVYEEAGVDPRSVSYVEAHGTGTKVGDPQEMSAISNVFCGEGRKEPLLIGSVKSNMGHSEGASGKRLVLEVG</sequence>
<accession>A0AC60QJA5</accession>
<proteinExistence type="predicted"/>
<reference evidence="1 2" key="1">
    <citation type="journal article" date="2020" name="Cell">
        <title>Large-Scale Comparative Analyses of Tick Genomes Elucidate Their Genetic Diversity and Vector Capacities.</title>
        <authorList>
            <consortium name="Tick Genome and Microbiome Consortium (TIGMIC)"/>
            <person name="Jia N."/>
            <person name="Wang J."/>
            <person name="Shi W."/>
            <person name="Du L."/>
            <person name="Sun Y."/>
            <person name="Zhan W."/>
            <person name="Jiang J.F."/>
            <person name="Wang Q."/>
            <person name="Zhang B."/>
            <person name="Ji P."/>
            <person name="Bell-Sakyi L."/>
            <person name="Cui X.M."/>
            <person name="Yuan T.T."/>
            <person name="Jiang B.G."/>
            <person name="Yang W.F."/>
            <person name="Lam T.T."/>
            <person name="Chang Q.C."/>
            <person name="Ding S.J."/>
            <person name="Wang X.J."/>
            <person name="Zhu J.G."/>
            <person name="Ruan X.D."/>
            <person name="Zhao L."/>
            <person name="Wei J.T."/>
            <person name="Ye R.Z."/>
            <person name="Que T.C."/>
            <person name="Du C.H."/>
            <person name="Zhou Y.H."/>
            <person name="Cheng J.X."/>
            <person name="Dai P.F."/>
            <person name="Guo W.B."/>
            <person name="Han X.H."/>
            <person name="Huang E.J."/>
            <person name="Li L.F."/>
            <person name="Wei W."/>
            <person name="Gao Y.C."/>
            <person name="Liu J.Z."/>
            <person name="Shao H.Z."/>
            <person name="Wang X."/>
            <person name="Wang C.C."/>
            <person name="Yang T.C."/>
            <person name="Huo Q.B."/>
            <person name="Li W."/>
            <person name="Chen H.Y."/>
            <person name="Chen S.E."/>
            <person name="Zhou L.G."/>
            <person name="Ni X.B."/>
            <person name="Tian J.H."/>
            <person name="Sheng Y."/>
            <person name="Liu T."/>
            <person name="Pan Y.S."/>
            <person name="Xia L.Y."/>
            <person name="Li J."/>
            <person name="Zhao F."/>
            <person name="Cao W.C."/>
        </authorList>
    </citation>
    <scope>NUCLEOTIDE SEQUENCE [LARGE SCALE GENOMIC DNA]</scope>
    <source>
        <strain evidence="1">Iper-2018</strain>
    </source>
</reference>
<keyword evidence="2" id="KW-1185">Reference proteome</keyword>
<gene>
    <name evidence="1" type="ORF">HPB47_018999</name>
</gene>
<dbReference type="Proteomes" id="UP000805193">
    <property type="component" value="Unassembled WGS sequence"/>
</dbReference>
<dbReference type="EMBL" id="JABSTQ010008368">
    <property type="protein sequence ID" value="KAG0434589.1"/>
    <property type="molecule type" value="Genomic_DNA"/>
</dbReference>
<comment type="caution">
    <text evidence="1">The sequence shown here is derived from an EMBL/GenBank/DDBJ whole genome shotgun (WGS) entry which is preliminary data.</text>
</comment>
<protein>
    <submittedName>
        <fullName evidence="1">Uncharacterized protein</fullName>
    </submittedName>
</protein>